<dbReference type="GO" id="GO:0006412">
    <property type="term" value="P:translation"/>
    <property type="evidence" value="ECO:0007669"/>
    <property type="project" value="UniProtKB-KW"/>
</dbReference>
<gene>
    <name evidence="6" type="primary">ybaK</name>
    <name evidence="6" type="ORF">D0469_10390</name>
</gene>
<protein>
    <recommendedName>
        <fullName evidence="4">Cys-tRNA(Pro)/Cys-tRNA(Cys) deacylase</fullName>
        <ecNumber evidence="4">4.2.-.-</ecNumber>
    </recommendedName>
</protein>
<evidence type="ECO:0000313" key="6">
    <source>
        <dbReference type="EMBL" id="RFU69152.1"/>
    </source>
</evidence>
<dbReference type="Gene3D" id="3.90.960.10">
    <property type="entry name" value="YbaK/aminoacyl-tRNA synthetase-associated domain"/>
    <property type="match status" value="1"/>
</dbReference>
<dbReference type="Proteomes" id="UP000264541">
    <property type="component" value="Unassembled WGS sequence"/>
</dbReference>
<evidence type="ECO:0000256" key="3">
    <source>
        <dbReference type="ARBA" id="ARBA00023239"/>
    </source>
</evidence>
<accession>A0A372LPJ4</accession>
<dbReference type="PANTHER" id="PTHR30411:SF0">
    <property type="entry name" value="CYS-TRNA(PRO)_CYS-TRNA(CYS) DEACYLASE YBAK"/>
    <property type="match status" value="1"/>
</dbReference>
<comment type="caution">
    <text evidence="6">The sequence shown here is derived from an EMBL/GenBank/DDBJ whole genome shotgun (WGS) entry which is preliminary data.</text>
</comment>
<dbReference type="PIRSF" id="PIRSF006181">
    <property type="entry name" value="EbsC_YbaK"/>
    <property type="match status" value="1"/>
</dbReference>
<organism evidence="6 7">
    <name type="scientific">Peribacillus saganii</name>
    <dbReference type="NCBI Taxonomy" id="2303992"/>
    <lineage>
        <taxon>Bacteria</taxon>
        <taxon>Bacillati</taxon>
        <taxon>Bacillota</taxon>
        <taxon>Bacilli</taxon>
        <taxon>Bacillales</taxon>
        <taxon>Bacillaceae</taxon>
        <taxon>Peribacillus</taxon>
    </lineage>
</organism>
<dbReference type="InterPro" id="IPR004369">
    <property type="entry name" value="Prolyl-tRNA_editing_YbaK/EbsC"/>
</dbReference>
<keyword evidence="7" id="KW-1185">Reference proteome</keyword>
<dbReference type="Pfam" id="PF04073">
    <property type="entry name" value="tRNA_edit"/>
    <property type="match status" value="1"/>
</dbReference>
<dbReference type="EC" id="4.2.-.-" evidence="4"/>
<dbReference type="InterPro" id="IPR036754">
    <property type="entry name" value="YbaK/aa-tRNA-synt-asso_dom_sf"/>
</dbReference>
<sequence length="162" mass="17994">MGDYLMSGKTNAIRLLDSEKIAYQMMEYENKDGKIDGVSVAAKVGKDPKMVYKTLVTQHLQSLYVFVIPVEQELDLKKAAKAAGEKKLDMLPVKDIQKFTGYIRGGCSPVGMKKLFPTFIDQQARELHTIIVSGGRIGVQIELDVGDLQEVTNAMLTELVKQ</sequence>
<comment type="similarity">
    <text evidence="1 4">Belongs to the prolyl-tRNA editing family. YbaK/EbsC subfamily.</text>
</comment>
<dbReference type="GO" id="GO:0016829">
    <property type="term" value="F:lyase activity"/>
    <property type="evidence" value="ECO:0007669"/>
    <property type="project" value="UniProtKB-KW"/>
</dbReference>
<name>A0A372LPJ4_9BACI</name>
<keyword evidence="3 4" id="KW-0456">Lyase</keyword>
<dbReference type="GO" id="GO:0002161">
    <property type="term" value="F:aminoacyl-tRNA deacylase activity"/>
    <property type="evidence" value="ECO:0007669"/>
    <property type="project" value="InterPro"/>
</dbReference>
<evidence type="ECO:0000313" key="7">
    <source>
        <dbReference type="Proteomes" id="UP000264541"/>
    </source>
</evidence>
<dbReference type="OrthoDB" id="9809296at2"/>
<evidence type="ECO:0000259" key="5">
    <source>
        <dbReference type="Pfam" id="PF04073"/>
    </source>
</evidence>
<dbReference type="InterPro" id="IPR007214">
    <property type="entry name" value="YbaK/aa-tRNA-synth-assoc-dom"/>
</dbReference>
<evidence type="ECO:0000256" key="1">
    <source>
        <dbReference type="ARBA" id="ARBA00009798"/>
    </source>
</evidence>
<dbReference type="EMBL" id="QVTE01000029">
    <property type="protein sequence ID" value="RFU69152.1"/>
    <property type="molecule type" value="Genomic_DNA"/>
</dbReference>
<dbReference type="PANTHER" id="PTHR30411">
    <property type="entry name" value="CYTOPLASMIC PROTEIN"/>
    <property type="match status" value="1"/>
</dbReference>
<dbReference type="NCBIfam" id="TIGR00011">
    <property type="entry name" value="YbaK_EbsC"/>
    <property type="match status" value="1"/>
</dbReference>
<keyword evidence="2 4" id="KW-0648">Protein biosynthesis</keyword>
<dbReference type="AlphaFoldDB" id="A0A372LPJ4"/>
<reference evidence="6 7" key="1">
    <citation type="submission" date="2018-08" db="EMBL/GenBank/DDBJ databases">
        <title>Bacillus chawlae sp. nov., Bacillus glennii sp. nov., and Bacillus saganii sp. nov. Isolated from the Vehicle Assembly Building at Kennedy Space Center where the Viking Spacecraft were Assembled.</title>
        <authorList>
            <person name="Seuylemezian A."/>
            <person name="Vaishampayan P."/>
        </authorList>
    </citation>
    <scope>NUCLEOTIDE SEQUENCE [LARGE SCALE GENOMIC DNA]</scope>
    <source>
        <strain evidence="6 7">V47-23a</strain>
    </source>
</reference>
<dbReference type="SUPFAM" id="SSF55826">
    <property type="entry name" value="YbaK/ProRS associated domain"/>
    <property type="match status" value="1"/>
</dbReference>
<proteinExistence type="inferred from homology"/>
<feature type="domain" description="YbaK/aminoacyl-tRNA synthetase-associated" evidence="5">
    <location>
        <begin position="40"/>
        <end position="150"/>
    </location>
</feature>
<evidence type="ECO:0000256" key="4">
    <source>
        <dbReference type="PIRNR" id="PIRNR006181"/>
    </source>
</evidence>
<evidence type="ECO:0000256" key="2">
    <source>
        <dbReference type="ARBA" id="ARBA00022917"/>
    </source>
</evidence>
<dbReference type="CDD" id="cd00002">
    <property type="entry name" value="YbaK_deacylase"/>
    <property type="match status" value="1"/>
</dbReference>